<dbReference type="RefSeq" id="WP_380014198.1">
    <property type="nucleotide sequence ID" value="NZ_JBHLYR010000059.1"/>
</dbReference>
<comment type="caution">
    <text evidence="1">The sequence shown here is derived from an EMBL/GenBank/DDBJ whole genome shotgun (WGS) entry which is preliminary data.</text>
</comment>
<evidence type="ECO:0000313" key="2">
    <source>
        <dbReference type="Proteomes" id="UP001589733"/>
    </source>
</evidence>
<organism evidence="1 2">
    <name type="scientific">Deinococcus oregonensis</name>
    <dbReference type="NCBI Taxonomy" id="1805970"/>
    <lineage>
        <taxon>Bacteria</taxon>
        <taxon>Thermotogati</taxon>
        <taxon>Deinococcota</taxon>
        <taxon>Deinococci</taxon>
        <taxon>Deinococcales</taxon>
        <taxon>Deinococcaceae</taxon>
        <taxon>Deinococcus</taxon>
    </lineage>
</organism>
<gene>
    <name evidence="1" type="ORF">ACFFLM_19235</name>
</gene>
<reference evidence="1 2" key="1">
    <citation type="submission" date="2024-09" db="EMBL/GenBank/DDBJ databases">
        <authorList>
            <person name="Sun Q."/>
            <person name="Mori K."/>
        </authorList>
    </citation>
    <scope>NUCLEOTIDE SEQUENCE [LARGE SCALE GENOMIC DNA]</scope>
    <source>
        <strain evidence="1 2">JCM 13503</strain>
    </source>
</reference>
<proteinExistence type="predicted"/>
<dbReference type="EMBL" id="JBHLYR010000059">
    <property type="protein sequence ID" value="MFB9994096.1"/>
    <property type="molecule type" value="Genomic_DNA"/>
</dbReference>
<name>A0ABV6B2V7_9DEIO</name>
<dbReference type="Proteomes" id="UP001589733">
    <property type="component" value="Unassembled WGS sequence"/>
</dbReference>
<accession>A0ABV6B2V7</accession>
<sequence>MKPTPREEALAQLFALAAETELAYRCALPDGVQLKVAVHGERRLVCAWHQDGERLGSVLCEEIGEDAGFYDPRIKPWVCAESTHAHLIIDGFQGALCEHQWGVNMHFDERLQFGNLHKCELCGVTLTCASARRGNRVTYTYDVWQIRENIYQRWAKRGPVLGALQEQPYHLPTPKRKSA</sequence>
<keyword evidence="2" id="KW-1185">Reference proteome</keyword>
<evidence type="ECO:0000313" key="1">
    <source>
        <dbReference type="EMBL" id="MFB9994096.1"/>
    </source>
</evidence>
<protein>
    <submittedName>
        <fullName evidence="1">Uncharacterized protein</fullName>
    </submittedName>
</protein>